<reference evidence="4" key="1">
    <citation type="submission" date="2021-09" db="EMBL/GenBank/DDBJ databases">
        <title>Genome of Aequorivita sp. strain F64183.</title>
        <authorList>
            <person name="Wang Y."/>
        </authorList>
    </citation>
    <scope>NUCLEOTIDE SEQUENCE</scope>
    <source>
        <strain evidence="4">F64183</strain>
    </source>
</reference>
<dbReference type="Pfam" id="PF18962">
    <property type="entry name" value="Por_Secre_tail"/>
    <property type="match status" value="1"/>
</dbReference>
<protein>
    <submittedName>
        <fullName evidence="4">T9SS type A sorting domain-containing protein</fullName>
    </submittedName>
</protein>
<evidence type="ECO:0000256" key="2">
    <source>
        <dbReference type="SAM" id="SignalP"/>
    </source>
</evidence>
<dbReference type="Proteomes" id="UP001139462">
    <property type="component" value="Unassembled WGS sequence"/>
</dbReference>
<evidence type="ECO:0000313" key="5">
    <source>
        <dbReference type="Proteomes" id="UP001139462"/>
    </source>
</evidence>
<dbReference type="AlphaFoldDB" id="A0A9X1R0B7"/>
<organism evidence="4 5">
    <name type="scientific">Aequorivita xiaoshiensis</name>
    <dbReference type="NCBI Taxonomy" id="2874476"/>
    <lineage>
        <taxon>Bacteria</taxon>
        <taxon>Pseudomonadati</taxon>
        <taxon>Bacteroidota</taxon>
        <taxon>Flavobacteriia</taxon>
        <taxon>Flavobacteriales</taxon>
        <taxon>Flavobacteriaceae</taxon>
        <taxon>Aequorivita</taxon>
    </lineage>
</organism>
<accession>A0A9X1R0B7</accession>
<evidence type="ECO:0000313" key="4">
    <source>
        <dbReference type="EMBL" id="MCG2430850.1"/>
    </source>
</evidence>
<evidence type="ECO:0000256" key="1">
    <source>
        <dbReference type="ARBA" id="ARBA00022729"/>
    </source>
</evidence>
<dbReference type="GO" id="GO:0004553">
    <property type="term" value="F:hydrolase activity, hydrolyzing O-glycosyl compounds"/>
    <property type="evidence" value="ECO:0007669"/>
    <property type="project" value="UniProtKB-ARBA"/>
</dbReference>
<feature type="domain" description="Secretion system C-terminal sorting" evidence="3">
    <location>
        <begin position="242"/>
        <end position="310"/>
    </location>
</feature>
<feature type="signal peptide" evidence="2">
    <location>
        <begin position="1"/>
        <end position="20"/>
    </location>
</feature>
<proteinExistence type="predicted"/>
<feature type="chain" id="PRO_5040781130" evidence="2">
    <location>
        <begin position="21"/>
        <end position="311"/>
    </location>
</feature>
<dbReference type="SUPFAM" id="SSF49899">
    <property type="entry name" value="Concanavalin A-like lectins/glucanases"/>
    <property type="match status" value="1"/>
</dbReference>
<comment type="caution">
    <text evidence="4">The sequence shown here is derived from an EMBL/GenBank/DDBJ whole genome shotgun (WGS) entry which is preliminary data.</text>
</comment>
<dbReference type="RefSeq" id="WP_237608014.1">
    <property type="nucleotide sequence ID" value="NZ_JAIRBB010000004.1"/>
</dbReference>
<dbReference type="InterPro" id="IPR013320">
    <property type="entry name" value="ConA-like_dom_sf"/>
</dbReference>
<keyword evidence="1 2" id="KW-0732">Signal</keyword>
<dbReference type="EMBL" id="JAIRBB010000004">
    <property type="protein sequence ID" value="MCG2430850.1"/>
    <property type="molecule type" value="Genomic_DNA"/>
</dbReference>
<evidence type="ECO:0000259" key="3">
    <source>
        <dbReference type="Pfam" id="PF18962"/>
    </source>
</evidence>
<dbReference type="InterPro" id="IPR026444">
    <property type="entry name" value="Secre_tail"/>
</dbReference>
<name>A0A9X1R0B7_9FLAO</name>
<keyword evidence="5" id="KW-1185">Reference proteome</keyword>
<sequence>MKKIYLLAFTLGAFAFSTQAQVELTDDFESYTVGDVSPQADHWRTWSGNSGGAEDADVTDDEALSGIKSLHIDGSGITDMILLTPTAPMFGTYTIQWYSYIPAGASGYFNMQAALSASGSAWTQALMGGNVYFNCSGSEAGQGGVTGQTDCSTYDQVFTFPEDQWFKTTCVYDLDNQVWDMFIDGQQVIFAQVFEFGGQVFTELAGIDFYSASPNNDMYIDDITMASGILSTENFTEDKFSVYPNPVKDILNIESAASVDKITVYDVLGKVVLQEKPGKISPTVNMGSLSSGTYMVKVTIGNNSKIVKIVK</sequence>
<gene>
    <name evidence="4" type="ORF">K8344_06935</name>
</gene>
<dbReference type="Gene3D" id="2.60.120.200">
    <property type="match status" value="1"/>
</dbReference>
<dbReference type="GO" id="GO:0005975">
    <property type="term" value="P:carbohydrate metabolic process"/>
    <property type="evidence" value="ECO:0007669"/>
    <property type="project" value="UniProtKB-ARBA"/>
</dbReference>
<dbReference type="NCBIfam" id="TIGR04183">
    <property type="entry name" value="Por_Secre_tail"/>
    <property type="match status" value="1"/>
</dbReference>